<dbReference type="Proteomes" id="UP000193498">
    <property type="component" value="Unassembled WGS sequence"/>
</dbReference>
<name>A0A1Y1XI57_9FUNG</name>
<gene>
    <name evidence="1" type="ORF">K493DRAFT_387049</name>
</gene>
<comment type="caution">
    <text evidence="1">The sequence shown here is derived from an EMBL/GenBank/DDBJ whole genome shotgun (WGS) entry which is preliminary data.</text>
</comment>
<dbReference type="EMBL" id="MCFE01000598">
    <property type="protein sequence ID" value="ORX85044.1"/>
    <property type="molecule type" value="Genomic_DNA"/>
</dbReference>
<sequence length="115" mass="13165">MFSLFHDGRPMEMPGYMEVHLPKEKRLRIALLLQSRLREITDTMFLNGKKSSSSTDPNHRDSGDYLDDLEGVRIKLKEVLFTDAITIGFTGDTSDSKLETLRFTLTPKVARSWDS</sequence>
<accession>A0A1Y1XI57</accession>
<reference evidence="1 2" key="1">
    <citation type="submission" date="2016-07" db="EMBL/GenBank/DDBJ databases">
        <title>Pervasive Adenine N6-methylation of Active Genes in Fungi.</title>
        <authorList>
            <consortium name="DOE Joint Genome Institute"/>
            <person name="Mondo S.J."/>
            <person name="Dannebaum R.O."/>
            <person name="Kuo R.C."/>
            <person name="Labutti K."/>
            <person name="Haridas S."/>
            <person name="Kuo A."/>
            <person name="Salamov A."/>
            <person name="Ahrendt S.R."/>
            <person name="Lipzen A."/>
            <person name="Sullivan W."/>
            <person name="Andreopoulos W.B."/>
            <person name="Clum A."/>
            <person name="Lindquist E."/>
            <person name="Daum C."/>
            <person name="Ramamoorthy G.K."/>
            <person name="Gryganskyi A."/>
            <person name="Culley D."/>
            <person name="Magnuson J.K."/>
            <person name="James T.Y."/>
            <person name="O'Malley M.A."/>
            <person name="Stajich J.E."/>
            <person name="Spatafora J.W."/>
            <person name="Visel A."/>
            <person name="Grigoriev I.V."/>
        </authorList>
    </citation>
    <scope>NUCLEOTIDE SEQUENCE [LARGE SCALE GENOMIC DNA]</scope>
    <source>
        <strain evidence="1 2">CBS 931.73</strain>
    </source>
</reference>
<keyword evidence="2" id="KW-1185">Reference proteome</keyword>
<proteinExistence type="predicted"/>
<organism evidence="1 2">
    <name type="scientific">Basidiobolus meristosporus CBS 931.73</name>
    <dbReference type="NCBI Taxonomy" id="1314790"/>
    <lineage>
        <taxon>Eukaryota</taxon>
        <taxon>Fungi</taxon>
        <taxon>Fungi incertae sedis</taxon>
        <taxon>Zoopagomycota</taxon>
        <taxon>Entomophthoromycotina</taxon>
        <taxon>Basidiobolomycetes</taxon>
        <taxon>Basidiobolales</taxon>
        <taxon>Basidiobolaceae</taxon>
        <taxon>Basidiobolus</taxon>
    </lineage>
</organism>
<dbReference type="AlphaFoldDB" id="A0A1Y1XI57"/>
<protein>
    <submittedName>
        <fullName evidence="1">Uncharacterized protein</fullName>
    </submittedName>
</protein>
<evidence type="ECO:0000313" key="2">
    <source>
        <dbReference type="Proteomes" id="UP000193498"/>
    </source>
</evidence>
<dbReference type="InParanoid" id="A0A1Y1XI57"/>
<evidence type="ECO:0000313" key="1">
    <source>
        <dbReference type="EMBL" id="ORX85044.1"/>
    </source>
</evidence>